<proteinExistence type="predicted"/>
<accession>A0AAE9LV88</accession>
<evidence type="ECO:0000313" key="1">
    <source>
        <dbReference type="EMBL" id="USL89552.1"/>
    </source>
</evidence>
<keyword evidence="2" id="KW-1185">Reference proteome</keyword>
<evidence type="ECO:0000313" key="2">
    <source>
        <dbReference type="Proteomes" id="UP001216218"/>
    </source>
</evidence>
<name>A0AAE9LV88_9CAUD</name>
<dbReference type="Proteomes" id="UP001216218">
    <property type="component" value="Segment"/>
</dbReference>
<dbReference type="EMBL" id="ON366412">
    <property type="protein sequence ID" value="USL89552.1"/>
    <property type="molecule type" value="Genomic_DNA"/>
</dbReference>
<sequence>MKFKVYMTSRYTGQKFDKVFINENKYITFISVMNMKVDRIEILEPNKR</sequence>
<reference evidence="1" key="1">
    <citation type="submission" date="2022-04" db="EMBL/GenBank/DDBJ databases">
        <authorList>
            <person name="Yang M."/>
            <person name="Tan S."/>
        </authorList>
    </citation>
    <scope>NUCLEOTIDE SEQUENCE</scope>
</reference>
<gene>
    <name evidence="1" type="ORF">vBBcePLY3_00041</name>
</gene>
<protein>
    <submittedName>
        <fullName evidence="1">Uncharacterized protein</fullName>
    </submittedName>
</protein>
<organism evidence="1 2">
    <name type="scientific">Bacillus phage vB_BceP_LY3</name>
    <dbReference type="NCBI Taxonomy" id="2950458"/>
    <lineage>
        <taxon>Viruses</taxon>
        <taxon>Duplodnaviria</taxon>
        <taxon>Heunggongvirae</taxon>
        <taxon>Uroviricota</taxon>
        <taxon>Caudoviricetes</taxon>
        <taxon>Salasmaviridae</taxon>
        <taxon>Northropvirinae</taxon>
        <taxon>Layangcvirus</taxon>
        <taxon>Layangcvirus LY3</taxon>
    </lineage>
</organism>